<keyword evidence="3" id="KW-1185">Reference proteome</keyword>
<gene>
    <name evidence="2" type="ORF">F511_36857</name>
</gene>
<protein>
    <submittedName>
        <fullName evidence="2">Uncharacterized protein</fullName>
    </submittedName>
</protein>
<dbReference type="EMBL" id="KV009411">
    <property type="protein sequence ID" value="KZV29255.1"/>
    <property type="molecule type" value="Genomic_DNA"/>
</dbReference>
<dbReference type="AlphaFoldDB" id="A0A2Z7B631"/>
<keyword evidence="1" id="KW-1133">Transmembrane helix</keyword>
<reference evidence="2 3" key="1">
    <citation type="journal article" date="2015" name="Proc. Natl. Acad. Sci. U.S.A.">
        <title>The resurrection genome of Boea hygrometrica: A blueprint for survival of dehydration.</title>
        <authorList>
            <person name="Xiao L."/>
            <person name="Yang G."/>
            <person name="Zhang L."/>
            <person name="Yang X."/>
            <person name="Zhao S."/>
            <person name="Ji Z."/>
            <person name="Zhou Q."/>
            <person name="Hu M."/>
            <person name="Wang Y."/>
            <person name="Chen M."/>
            <person name="Xu Y."/>
            <person name="Jin H."/>
            <person name="Xiao X."/>
            <person name="Hu G."/>
            <person name="Bao F."/>
            <person name="Hu Y."/>
            <person name="Wan P."/>
            <person name="Li L."/>
            <person name="Deng X."/>
            <person name="Kuang T."/>
            <person name="Xiang C."/>
            <person name="Zhu J.K."/>
            <person name="Oliver M.J."/>
            <person name="He Y."/>
        </authorList>
    </citation>
    <scope>NUCLEOTIDE SEQUENCE [LARGE SCALE GENOMIC DNA]</scope>
    <source>
        <strain evidence="3">cv. XS01</strain>
    </source>
</reference>
<evidence type="ECO:0000313" key="3">
    <source>
        <dbReference type="Proteomes" id="UP000250235"/>
    </source>
</evidence>
<organism evidence="2 3">
    <name type="scientific">Dorcoceras hygrometricum</name>
    <dbReference type="NCBI Taxonomy" id="472368"/>
    <lineage>
        <taxon>Eukaryota</taxon>
        <taxon>Viridiplantae</taxon>
        <taxon>Streptophyta</taxon>
        <taxon>Embryophyta</taxon>
        <taxon>Tracheophyta</taxon>
        <taxon>Spermatophyta</taxon>
        <taxon>Magnoliopsida</taxon>
        <taxon>eudicotyledons</taxon>
        <taxon>Gunneridae</taxon>
        <taxon>Pentapetalae</taxon>
        <taxon>asterids</taxon>
        <taxon>lamiids</taxon>
        <taxon>Lamiales</taxon>
        <taxon>Gesneriaceae</taxon>
        <taxon>Didymocarpoideae</taxon>
        <taxon>Trichosporeae</taxon>
        <taxon>Loxocarpinae</taxon>
        <taxon>Dorcoceras</taxon>
    </lineage>
</organism>
<proteinExistence type="predicted"/>
<keyword evidence="1" id="KW-0472">Membrane</keyword>
<feature type="transmembrane region" description="Helical" evidence="1">
    <location>
        <begin position="223"/>
        <end position="242"/>
    </location>
</feature>
<sequence>MVNMGQRSCACDWLCWYVATGTRRGKSCALFCVLRLDDQQLVFRIVHPRRRRLDKLVRRRFEDQWMVCLVSDFSVRSTGCPAFVFRNSIWLSSCERLFATVVSDWFCLAGVLRLDDQQLVFRIVHPRRRRLDKLVRRRFEDQWMVCLVSDFSVRSTGCPAFVFRNSIWLSSCERLFATVVSDWFCLAWLEFHQLLVLASAGLGIVSVDWFCRKTIIGFVFQSLLVLYIGRLGLRIVISFPILSKYFQPFVPYLSNPRTLFSRELFRRFPVVPVVVLARARLLPDSSGLLAGLVVAQYKDVRASGNTALSSPYWDRSHHEPSG</sequence>
<accession>A0A2Z7B631</accession>
<keyword evidence="1" id="KW-0812">Transmembrane</keyword>
<feature type="transmembrane region" description="Helical" evidence="1">
    <location>
        <begin position="191"/>
        <end position="211"/>
    </location>
</feature>
<evidence type="ECO:0000313" key="2">
    <source>
        <dbReference type="EMBL" id="KZV29255.1"/>
    </source>
</evidence>
<evidence type="ECO:0000256" key="1">
    <source>
        <dbReference type="SAM" id="Phobius"/>
    </source>
</evidence>
<name>A0A2Z7B631_9LAMI</name>
<dbReference type="Proteomes" id="UP000250235">
    <property type="component" value="Unassembled WGS sequence"/>
</dbReference>